<dbReference type="Pfam" id="PF07254">
    <property type="entry name" value="Cpta_toxin"/>
    <property type="match status" value="1"/>
</dbReference>
<organism evidence="2 3">
    <name type="scientific">Rosenbergiella nectarea</name>
    <dbReference type="NCBI Taxonomy" id="988801"/>
    <lineage>
        <taxon>Bacteria</taxon>
        <taxon>Pseudomonadati</taxon>
        <taxon>Pseudomonadota</taxon>
        <taxon>Gammaproteobacteria</taxon>
        <taxon>Enterobacterales</taxon>
        <taxon>Erwiniaceae</taxon>
        <taxon>Rosenbergiella</taxon>
    </lineage>
</organism>
<evidence type="ECO:0000313" key="3">
    <source>
        <dbReference type="Proteomes" id="UP000242515"/>
    </source>
</evidence>
<keyword evidence="1" id="KW-0472">Membrane</keyword>
<dbReference type="STRING" id="988801.SAMN05216522_102330"/>
<dbReference type="RefSeq" id="WP_177173076.1">
    <property type="nucleotide sequence ID" value="NZ_FOGC01000002.1"/>
</dbReference>
<dbReference type="Proteomes" id="UP000242515">
    <property type="component" value="Unassembled WGS sequence"/>
</dbReference>
<evidence type="ECO:0000313" key="2">
    <source>
        <dbReference type="EMBL" id="SEQ37638.1"/>
    </source>
</evidence>
<evidence type="ECO:0000256" key="1">
    <source>
        <dbReference type="SAM" id="Phobius"/>
    </source>
</evidence>
<dbReference type="InterPro" id="IPR009883">
    <property type="entry name" value="YgfX"/>
</dbReference>
<feature type="transmembrane region" description="Helical" evidence="1">
    <location>
        <begin position="20"/>
        <end position="43"/>
    </location>
</feature>
<accession>A0A1H9FJV8</accession>
<keyword evidence="3" id="KW-1185">Reference proteome</keyword>
<dbReference type="EMBL" id="FOGC01000002">
    <property type="protein sequence ID" value="SEQ37638.1"/>
    <property type="molecule type" value="Genomic_DNA"/>
</dbReference>
<keyword evidence="1" id="KW-1133">Transmembrane helix</keyword>
<name>A0A1H9FJV8_9GAMM</name>
<reference evidence="3" key="1">
    <citation type="submission" date="2016-10" db="EMBL/GenBank/DDBJ databases">
        <authorList>
            <person name="Varghese N."/>
            <person name="Submissions S."/>
        </authorList>
    </citation>
    <scope>NUCLEOTIDE SEQUENCE [LARGE SCALE GENOMIC DNA]</scope>
    <source>
        <strain evidence="3">8N4</strain>
    </source>
</reference>
<dbReference type="AlphaFoldDB" id="A0A1H9FJV8"/>
<proteinExistence type="predicted"/>
<gene>
    <name evidence="2" type="ORF">SAMN05216522_102330</name>
</gene>
<sequence length="138" mass="16634">MHADLWQTEIRPSRYAVIAVNGWVLFILVVIVASPWFGVFYLLKPLAIAAVIFERSRTLTRLSLRIGLLGIDNQETWYWQQQQWRLSAPLCWLPWGVMISWRSAQQTQHFWLMADTMSEEAWRNLRFYWLKGRHRQWK</sequence>
<keyword evidence="1" id="KW-0812">Transmembrane</keyword>
<protein>
    <submittedName>
        <fullName evidence="2">Membrane-bound toxin component of toxin-antitoxin system</fullName>
    </submittedName>
</protein>